<gene>
    <name evidence="1" type="ORF">KIPB_000126</name>
</gene>
<dbReference type="AlphaFoldDB" id="A0A9K3CNI8"/>
<protein>
    <submittedName>
        <fullName evidence="1">Uncharacterized protein</fullName>
    </submittedName>
</protein>
<accession>A0A9K3CNI8</accession>
<reference evidence="1 2" key="1">
    <citation type="journal article" date="2018" name="PLoS ONE">
        <title>The draft genome of Kipferlia bialata reveals reductive genome evolution in fornicate parasites.</title>
        <authorList>
            <person name="Tanifuji G."/>
            <person name="Takabayashi S."/>
            <person name="Kume K."/>
            <person name="Takagi M."/>
            <person name="Nakayama T."/>
            <person name="Kamikawa R."/>
            <person name="Inagaki Y."/>
            <person name="Hashimoto T."/>
        </authorList>
    </citation>
    <scope>NUCLEOTIDE SEQUENCE [LARGE SCALE GENOMIC DNA]</scope>
    <source>
        <strain evidence="1">NY0173</strain>
    </source>
</reference>
<dbReference type="Proteomes" id="UP000265618">
    <property type="component" value="Unassembled WGS sequence"/>
</dbReference>
<organism evidence="1 2">
    <name type="scientific">Kipferlia bialata</name>
    <dbReference type="NCBI Taxonomy" id="797122"/>
    <lineage>
        <taxon>Eukaryota</taxon>
        <taxon>Metamonada</taxon>
        <taxon>Carpediemonas-like organisms</taxon>
        <taxon>Kipferlia</taxon>
    </lineage>
</organism>
<dbReference type="EMBL" id="BDIP01000013">
    <property type="protein sequence ID" value="GIQ79478.1"/>
    <property type="molecule type" value="Genomic_DNA"/>
</dbReference>
<comment type="caution">
    <text evidence="1">The sequence shown here is derived from an EMBL/GenBank/DDBJ whole genome shotgun (WGS) entry which is preliminary data.</text>
</comment>
<name>A0A9K3CNI8_9EUKA</name>
<keyword evidence="2" id="KW-1185">Reference proteome</keyword>
<sequence length="76" mass="8604">MVDDSCIRAEVSRTVGERTMRLKRSTPRRIRHTLRGRGTTQSPPFIIQETLPHGMQTEIVKIIVMGTVGQHTHTPV</sequence>
<proteinExistence type="predicted"/>
<evidence type="ECO:0000313" key="1">
    <source>
        <dbReference type="EMBL" id="GIQ79478.1"/>
    </source>
</evidence>
<evidence type="ECO:0000313" key="2">
    <source>
        <dbReference type="Proteomes" id="UP000265618"/>
    </source>
</evidence>